<keyword evidence="5 7" id="KW-1133">Transmembrane helix</keyword>
<keyword evidence="2 7" id="KW-0813">Transport</keyword>
<feature type="transmembrane region" description="Helical" evidence="7">
    <location>
        <begin position="226"/>
        <end position="253"/>
    </location>
</feature>
<accession>A0A6L3YYZ5</accession>
<feature type="transmembrane region" description="Helical" evidence="7">
    <location>
        <begin position="12"/>
        <end position="31"/>
    </location>
</feature>
<feature type="transmembrane region" description="Helical" evidence="7">
    <location>
        <begin position="166"/>
        <end position="184"/>
    </location>
</feature>
<proteinExistence type="inferred from homology"/>
<dbReference type="GO" id="GO:0005886">
    <property type="term" value="C:plasma membrane"/>
    <property type="evidence" value="ECO:0007669"/>
    <property type="project" value="UniProtKB-SubCell"/>
</dbReference>
<comment type="similarity">
    <text evidence="7">Belongs to the binding-protein-dependent transport system permease family.</text>
</comment>
<dbReference type="InterPro" id="IPR035906">
    <property type="entry name" value="MetI-like_sf"/>
</dbReference>
<evidence type="ECO:0000256" key="4">
    <source>
        <dbReference type="ARBA" id="ARBA00022692"/>
    </source>
</evidence>
<dbReference type="Gene3D" id="1.10.3720.10">
    <property type="entry name" value="MetI-like"/>
    <property type="match status" value="1"/>
</dbReference>
<organism evidence="9 10">
    <name type="scientific">Brucella anthropi</name>
    <name type="common">Ochrobactrum anthropi</name>
    <dbReference type="NCBI Taxonomy" id="529"/>
    <lineage>
        <taxon>Bacteria</taxon>
        <taxon>Pseudomonadati</taxon>
        <taxon>Pseudomonadota</taxon>
        <taxon>Alphaproteobacteria</taxon>
        <taxon>Hyphomicrobiales</taxon>
        <taxon>Brucellaceae</taxon>
        <taxon>Brucella/Ochrobactrum group</taxon>
        <taxon>Brucella</taxon>
    </lineage>
</organism>
<feature type="transmembrane region" description="Helical" evidence="7">
    <location>
        <begin position="273"/>
        <end position="298"/>
    </location>
</feature>
<keyword evidence="4 7" id="KW-0812">Transmembrane</keyword>
<evidence type="ECO:0000256" key="1">
    <source>
        <dbReference type="ARBA" id="ARBA00004651"/>
    </source>
</evidence>
<dbReference type="GO" id="GO:0055085">
    <property type="term" value="P:transmembrane transport"/>
    <property type="evidence" value="ECO:0007669"/>
    <property type="project" value="InterPro"/>
</dbReference>
<dbReference type="EMBL" id="WBWS01000041">
    <property type="protein sequence ID" value="KAB2759578.1"/>
    <property type="molecule type" value="Genomic_DNA"/>
</dbReference>
<dbReference type="RefSeq" id="WP_151664435.1">
    <property type="nucleotide sequence ID" value="NZ_WBWS01000041.1"/>
</dbReference>
<dbReference type="AlphaFoldDB" id="A0A6L3YYZ5"/>
<dbReference type="Pfam" id="PF19300">
    <property type="entry name" value="BPD_transp_1_N"/>
    <property type="match status" value="1"/>
</dbReference>
<dbReference type="CDD" id="cd06261">
    <property type="entry name" value="TM_PBP2"/>
    <property type="match status" value="1"/>
</dbReference>
<evidence type="ECO:0000256" key="6">
    <source>
        <dbReference type="ARBA" id="ARBA00023136"/>
    </source>
</evidence>
<dbReference type="InterPro" id="IPR045621">
    <property type="entry name" value="BPD_transp_1_N"/>
</dbReference>
<evidence type="ECO:0000256" key="2">
    <source>
        <dbReference type="ARBA" id="ARBA00022448"/>
    </source>
</evidence>
<evidence type="ECO:0000256" key="3">
    <source>
        <dbReference type="ARBA" id="ARBA00022475"/>
    </source>
</evidence>
<keyword evidence="6 7" id="KW-0472">Membrane</keyword>
<dbReference type="SUPFAM" id="SSF161098">
    <property type="entry name" value="MetI-like"/>
    <property type="match status" value="1"/>
</dbReference>
<feature type="domain" description="ABC transmembrane type-1" evidence="8">
    <location>
        <begin position="94"/>
        <end position="295"/>
    </location>
</feature>
<dbReference type="Proteomes" id="UP000481876">
    <property type="component" value="Unassembled WGS sequence"/>
</dbReference>
<dbReference type="PROSITE" id="PS50928">
    <property type="entry name" value="ABC_TM1"/>
    <property type="match status" value="1"/>
</dbReference>
<feature type="transmembrane region" description="Helical" evidence="7">
    <location>
        <begin position="100"/>
        <end position="118"/>
    </location>
</feature>
<feature type="transmembrane region" description="Helical" evidence="7">
    <location>
        <begin position="130"/>
        <end position="154"/>
    </location>
</feature>
<comment type="caution">
    <text evidence="9">The sequence shown here is derived from an EMBL/GenBank/DDBJ whole genome shotgun (WGS) entry which is preliminary data.</text>
</comment>
<comment type="subcellular location">
    <subcellularLocation>
        <location evidence="1 7">Cell membrane</location>
        <topology evidence="1 7">Multi-pass membrane protein</topology>
    </subcellularLocation>
</comment>
<gene>
    <name evidence="9" type="ORF">F9L04_24355</name>
</gene>
<dbReference type="PANTHER" id="PTHR43163">
    <property type="entry name" value="DIPEPTIDE TRANSPORT SYSTEM PERMEASE PROTEIN DPPB-RELATED"/>
    <property type="match status" value="1"/>
</dbReference>
<dbReference type="InterPro" id="IPR000515">
    <property type="entry name" value="MetI-like"/>
</dbReference>
<evidence type="ECO:0000313" key="10">
    <source>
        <dbReference type="Proteomes" id="UP000481876"/>
    </source>
</evidence>
<dbReference type="Pfam" id="PF00528">
    <property type="entry name" value="BPD_transp_1"/>
    <property type="match status" value="1"/>
</dbReference>
<evidence type="ECO:0000259" key="8">
    <source>
        <dbReference type="PROSITE" id="PS50928"/>
    </source>
</evidence>
<evidence type="ECO:0000256" key="5">
    <source>
        <dbReference type="ARBA" id="ARBA00022989"/>
    </source>
</evidence>
<evidence type="ECO:0000256" key="7">
    <source>
        <dbReference type="RuleBase" id="RU363032"/>
    </source>
</evidence>
<sequence length="305" mass="33140">MLYYAIRRSIMACLLTLFVSFIAYCLIYASGDPGAALAGESSTAADAERLRHLYGFDQPIIIQYCRWLGGILRGEFGTSLYFGQPVATLLLERFAVTAKLGFFALLLTLVVAIPLGVIAGRWPNSIVDRLALLFAVVGQAMPSFWFALLLMIFFSVTLGILPASGLASWQGYIMPVIVLGYFAMPSIMRLTRSGMISALEADYTRTARAMGLSESRILFDYALRNAALPIISLASAEFGFMLAGSIVVESVFAVNGAGSLAWQSISRADLPTIQALVLCLSVFYVVLTLLADLLNALLDPRMRSK</sequence>
<reference evidence="9 10" key="1">
    <citation type="submission" date="2019-09" db="EMBL/GenBank/DDBJ databases">
        <title>Taxonomic organization of the family Brucellaceae based on a phylogenomic approach.</title>
        <authorList>
            <person name="Leclercq S."/>
            <person name="Cloeckaert A."/>
            <person name="Zygmunt M.S."/>
        </authorList>
    </citation>
    <scope>NUCLEOTIDE SEQUENCE [LARGE SCALE GENOMIC DNA]</scope>
    <source>
        <strain evidence="9 10">LMG 3313</strain>
    </source>
</reference>
<name>A0A6L3YYZ5_BRUAN</name>
<protein>
    <submittedName>
        <fullName evidence="9">ABC transporter permease</fullName>
    </submittedName>
</protein>
<dbReference type="PANTHER" id="PTHR43163:SF7">
    <property type="entry name" value="DIPEPTIDE-TRANSPORT INTEGRAL MEMBRANE PROTEIN ABC TRANSPORTER DPPB-RELATED"/>
    <property type="match status" value="1"/>
</dbReference>
<keyword evidence="3" id="KW-1003">Cell membrane</keyword>
<evidence type="ECO:0000313" key="9">
    <source>
        <dbReference type="EMBL" id="KAB2759578.1"/>
    </source>
</evidence>